<protein>
    <submittedName>
        <fullName evidence="1">Uncharacterized protein</fullName>
    </submittedName>
</protein>
<dbReference type="EMBL" id="CM042025">
    <property type="protein sequence ID" value="KAI3809380.1"/>
    <property type="molecule type" value="Genomic_DNA"/>
</dbReference>
<evidence type="ECO:0000313" key="1">
    <source>
        <dbReference type="EMBL" id="KAI3809380.1"/>
    </source>
</evidence>
<sequence length="456" mass="49446">MENAGGHIDDASFITDHELSAEAVDTDKTVDMAHNNKYTELKSTEVNVQMRRSFSWDRAFFTSDGFLDAEELSNMIEGGEGDDVKQQLQKIEEIENMEVKFFQEIESSIQKATGKKDSKAKKVRAAPKASSSSSTPIKTVSVQPTRSSPLSGGSSGCQRNKVKSPARRTTGSKTGKARADSPCKTKSKVAPVNTNARVSRTPPASPVSSGPSSSTFAANQRSKRGSSVPRRSSVNSEKQAAVDARRNDEWKTSKPAVRLIPKTQSSISLKIKPPPVISHPSPGLTNFSSSSTDQKSKSMGNKGSTVPHRSKSTLKNRPASQTQTPDQNRKQPAGSRPRPRSPNSSQTRKLSAPKTVAAVNTGSKPISQKTSTPKRPSRKQSSAKAKSSSSSSRGAENIILVSPEVMDMKGKLNALKMEINMQKKDRCKETKMSHDKSGKGESSSINRMKNQTRLRM</sequence>
<comment type="caution">
    <text evidence="1">The sequence shown here is derived from an EMBL/GenBank/DDBJ whole genome shotgun (WGS) entry which is preliminary data.</text>
</comment>
<organism evidence="1 2">
    <name type="scientific">Smallanthus sonchifolius</name>
    <dbReference type="NCBI Taxonomy" id="185202"/>
    <lineage>
        <taxon>Eukaryota</taxon>
        <taxon>Viridiplantae</taxon>
        <taxon>Streptophyta</taxon>
        <taxon>Embryophyta</taxon>
        <taxon>Tracheophyta</taxon>
        <taxon>Spermatophyta</taxon>
        <taxon>Magnoliopsida</taxon>
        <taxon>eudicotyledons</taxon>
        <taxon>Gunneridae</taxon>
        <taxon>Pentapetalae</taxon>
        <taxon>asterids</taxon>
        <taxon>campanulids</taxon>
        <taxon>Asterales</taxon>
        <taxon>Asteraceae</taxon>
        <taxon>Asteroideae</taxon>
        <taxon>Heliantheae alliance</taxon>
        <taxon>Millerieae</taxon>
        <taxon>Smallanthus</taxon>
    </lineage>
</organism>
<evidence type="ECO:0000313" key="2">
    <source>
        <dbReference type="Proteomes" id="UP001056120"/>
    </source>
</evidence>
<gene>
    <name evidence="1" type="ORF">L1987_25352</name>
</gene>
<keyword evidence="2" id="KW-1185">Reference proteome</keyword>
<dbReference type="Proteomes" id="UP001056120">
    <property type="component" value="Linkage Group LG08"/>
</dbReference>
<accession>A0ACB9IPE7</accession>
<name>A0ACB9IPE7_9ASTR</name>
<proteinExistence type="predicted"/>
<reference evidence="1 2" key="2">
    <citation type="journal article" date="2022" name="Mol. Ecol. Resour.">
        <title>The genomes of chicory, endive, great burdock and yacon provide insights into Asteraceae paleo-polyploidization history and plant inulin production.</title>
        <authorList>
            <person name="Fan W."/>
            <person name="Wang S."/>
            <person name="Wang H."/>
            <person name="Wang A."/>
            <person name="Jiang F."/>
            <person name="Liu H."/>
            <person name="Zhao H."/>
            <person name="Xu D."/>
            <person name="Zhang Y."/>
        </authorList>
    </citation>
    <scope>NUCLEOTIDE SEQUENCE [LARGE SCALE GENOMIC DNA]</scope>
    <source>
        <strain evidence="2">cv. Yunnan</strain>
        <tissue evidence="1">Leaves</tissue>
    </source>
</reference>
<reference evidence="2" key="1">
    <citation type="journal article" date="2022" name="Mol. Ecol. Resour.">
        <title>The genomes of chicory, endive, great burdock and yacon provide insights into Asteraceae palaeo-polyploidization history and plant inulin production.</title>
        <authorList>
            <person name="Fan W."/>
            <person name="Wang S."/>
            <person name="Wang H."/>
            <person name="Wang A."/>
            <person name="Jiang F."/>
            <person name="Liu H."/>
            <person name="Zhao H."/>
            <person name="Xu D."/>
            <person name="Zhang Y."/>
        </authorList>
    </citation>
    <scope>NUCLEOTIDE SEQUENCE [LARGE SCALE GENOMIC DNA]</scope>
    <source>
        <strain evidence="2">cv. Yunnan</strain>
    </source>
</reference>